<accession>A0A1R3U7U2</accession>
<evidence type="ECO:0000313" key="2">
    <source>
        <dbReference type="Proteomes" id="UP000187891"/>
    </source>
</evidence>
<protein>
    <submittedName>
        <fullName evidence="1">Uncharacterized protein</fullName>
    </submittedName>
</protein>
<gene>
    <name evidence="1" type="ORF">DSM25559_4550</name>
</gene>
<organism evidence="1 2">
    <name type="scientific">Agrobacterium rosae</name>
    <dbReference type="NCBI Taxonomy" id="1972867"/>
    <lineage>
        <taxon>Bacteria</taxon>
        <taxon>Pseudomonadati</taxon>
        <taxon>Pseudomonadota</taxon>
        <taxon>Alphaproteobacteria</taxon>
        <taxon>Hyphomicrobiales</taxon>
        <taxon>Rhizobiaceae</taxon>
        <taxon>Rhizobium/Agrobacterium group</taxon>
        <taxon>Agrobacterium</taxon>
    </lineage>
</organism>
<evidence type="ECO:0000313" key="1">
    <source>
        <dbReference type="EMBL" id="SCX34670.1"/>
    </source>
</evidence>
<dbReference type="AlphaFoldDB" id="A0A1R3U7U2"/>
<sequence length="408" mass="45356">MRIMLSFDPGLSMKFRLGLYVKTIAGALLMLVSVMTGVSMAETYPTERIFAISDEAAAGSSRKKIDLGETGFSFTTLLDDKMETWTDPGVNDKQGVIAKIYEPENRDKLMIEVHRLRFPSFAEAQVTGYGFLALNGYNRIIQDKAKGNTVFGYLAGSEFDDAKGYSRMARAAVVTHGRDVLVVMAQFGYDDYPELEDTLARFFGGIKMEEASSAFESLAEKKTQHGEIFLYPRDWQLKKFDDTDRPAGSADYSMAMEGNEYPNVLLLIRQGSLEEARKVGTKMISEFTDQVEKSGKASFAGDPTLETFKDENGKVIAHSYARGWDTPSGGPFVSEFYVQKNAAPSTTSIVGLNSLDVRRRIDTFDEETRQILFNGWVTGVSAYSVVKMSLTQDEEAISTEFDLRAVGR</sequence>
<reference evidence="2" key="1">
    <citation type="submission" date="2016-10" db="EMBL/GenBank/DDBJ databases">
        <authorList>
            <person name="Wibberg D."/>
        </authorList>
    </citation>
    <scope>NUCLEOTIDE SEQUENCE [LARGE SCALE GENOMIC DNA]</scope>
</reference>
<name>A0A1R3U7U2_9HYPH</name>
<dbReference type="EMBL" id="FMUE01000016">
    <property type="protein sequence ID" value="SCX34670.1"/>
    <property type="molecule type" value="Genomic_DNA"/>
</dbReference>
<dbReference type="Proteomes" id="UP000187891">
    <property type="component" value="Unassembled WGS sequence"/>
</dbReference>
<dbReference type="STRING" id="1907666.DSM25559_4550"/>
<proteinExistence type="predicted"/>